<dbReference type="GO" id="GO:0003677">
    <property type="term" value="F:DNA binding"/>
    <property type="evidence" value="ECO:0007669"/>
    <property type="project" value="UniProtKB-KW"/>
</dbReference>
<dbReference type="GO" id="GO:0015074">
    <property type="term" value="P:DNA integration"/>
    <property type="evidence" value="ECO:0007669"/>
    <property type="project" value="UniProtKB-KW"/>
</dbReference>
<dbReference type="InterPro" id="IPR013762">
    <property type="entry name" value="Integrase-like_cat_sf"/>
</dbReference>
<dbReference type="Pfam" id="PF00589">
    <property type="entry name" value="Phage_integrase"/>
    <property type="match status" value="1"/>
</dbReference>
<accession>A0A2P1NL10</accession>
<keyword evidence="4" id="KW-0233">DNA recombination</keyword>
<evidence type="ECO:0000313" key="6">
    <source>
        <dbReference type="EMBL" id="AVP57759.1"/>
    </source>
</evidence>
<evidence type="ECO:0000256" key="1">
    <source>
        <dbReference type="ARBA" id="ARBA00008857"/>
    </source>
</evidence>
<evidence type="ECO:0000313" key="7">
    <source>
        <dbReference type="Proteomes" id="UP000241829"/>
    </source>
</evidence>
<keyword evidence="7" id="KW-1185">Reference proteome</keyword>
<keyword evidence="3" id="KW-0238">DNA-binding</keyword>
<dbReference type="RefSeq" id="WP_106846312.1">
    <property type="nucleotide sequence ID" value="NZ_CP027792.1"/>
</dbReference>
<dbReference type="OrthoDB" id="9775880at2"/>
<evidence type="ECO:0000259" key="5">
    <source>
        <dbReference type="PROSITE" id="PS51898"/>
    </source>
</evidence>
<dbReference type="CDD" id="cd00801">
    <property type="entry name" value="INT_P4_C"/>
    <property type="match status" value="1"/>
</dbReference>
<dbReference type="KEGG" id="melm:C7H73_08875"/>
<dbReference type="Gene3D" id="3.30.160.390">
    <property type="entry name" value="Integrase, DNA-binding domain"/>
    <property type="match status" value="1"/>
</dbReference>
<evidence type="ECO:0000256" key="3">
    <source>
        <dbReference type="ARBA" id="ARBA00023125"/>
    </source>
</evidence>
<name>A0A2P1NL10_9BURK</name>
<dbReference type="PROSITE" id="PS51898">
    <property type="entry name" value="TYR_RECOMBINASE"/>
    <property type="match status" value="1"/>
</dbReference>
<dbReference type="Pfam" id="PF22022">
    <property type="entry name" value="Phage_int_M"/>
    <property type="match status" value="1"/>
</dbReference>
<dbReference type="Proteomes" id="UP000241829">
    <property type="component" value="Chromosome"/>
</dbReference>
<dbReference type="Pfam" id="PF13356">
    <property type="entry name" value="Arm-DNA-bind_3"/>
    <property type="match status" value="1"/>
</dbReference>
<protein>
    <submittedName>
        <fullName evidence="6">Integrase</fullName>
    </submittedName>
</protein>
<gene>
    <name evidence="6" type="ORF">C7H73_08875</name>
</gene>
<proteinExistence type="inferred from homology"/>
<dbReference type="Gene3D" id="1.10.150.130">
    <property type="match status" value="1"/>
</dbReference>
<dbReference type="SUPFAM" id="SSF56349">
    <property type="entry name" value="DNA breaking-rejoining enzymes"/>
    <property type="match status" value="1"/>
</dbReference>
<evidence type="ECO:0000256" key="4">
    <source>
        <dbReference type="ARBA" id="ARBA00023172"/>
    </source>
</evidence>
<feature type="domain" description="Tyr recombinase" evidence="5">
    <location>
        <begin position="204"/>
        <end position="391"/>
    </location>
</feature>
<dbReference type="InterPro" id="IPR011010">
    <property type="entry name" value="DNA_brk_join_enz"/>
</dbReference>
<dbReference type="EMBL" id="CP027792">
    <property type="protein sequence ID" value="AVP57759.1"/>
    <property type="molecule type" value="Genomic_DNA"/>
</dbReference>
<keyword evidence="2" id="KW-0229">DNA integration</keyword>
<dbReference type="InterPro" id="IPR025166">
    <property type="entry name" value="Integrase_DNA_bind_dom"/>
</dbReference>
<dbReference type="InterPro" id="IPR002104">
    <property type="entry name" value="Integrase_catalytic"/>
</dbReference>
<comment type="similarity">
    <text evidence="1">Belongs to the 'phage' integrase family.</text>
</comment>
<dbReference type="AlphaFoldDB" id="A0A2P1NL10"/>
<dbReference type="PANTHER" id="PTHR30629:SF2">
    <property type="entry name" value="PROPHAGE INTEGRASE INTS-RELATED"/>
    <property type="match status" value="1"/>
</dbReference>
<dbReference type="Gene3D" id="1.10.443.10">
    <property type="entry name" value="Intergrase catalytic core"/>
    <property type="match status" value="1"/>
</dbReference>
<dbReference type="GO" id="GO:0006310">
    <property type="term" value="P:DNA recombination"/>
    <property type="evidence" value="ECO:0007669"/>
    <property type="project" value="UniProtKB-KW"/>
</dbReference>
<dbReference type="InterPro" id="IPR038488">
    <property type="entry name" value="Integrase_DNA-bd_sf"/>
</dbReference>
<dbReference type="PANTHER" id="PTHR30629">
    <property type="entry name" value="PROPHAGE INTEGRASE"/>
    <property type="match status" value="1"/>
</dbReference>
<reference evidence="7" key="1">
    <citation type="submission" date="2018-03" db="EMBL/GenBank/DDBJ databases">
        <title>Genome sequencing of Melaminivora sp. strain SC2-7.</title>
        <authorList>
            <person name="Kim S.-J."/>
            <person name="Heo J."/>
            <person name="Ahn J.-H."/>
            <person name="Kwon S.-W."/>
        </authorList>
    </citation>
    <scope>NUCLEOTIDE SEQUENCE [LARGE SCALE GENOMIC DNA]</scope>
    <source>
        <strain evidence="7">SC2-7</strain>
    </source>
</reference>
<dbReference type="InterPro" id="IPR053876">
    <property type="entry name" value="Phage_int_M"/>
</dbReference>
<evidence type="ECO:0000256" key="2">
    <source>
        <dbReference type="ARBA" id="ARBA00022908"/>
    </source>
</evidence>
<organism evidence="6 7">
    <name type="scientific">Pulveribacter suum</name>
    <dbReference type="NCBI Taxonomy" id="2116657"/>
    <lineage>
        <taxon>Bacteria</taxon>
        <taxon>Pseudomonadati</taxon>
        <taxon>Pseudomonadota</taxon>
        <taxon>Betaproteobacteria</taxon>
        <taxon>Burkholderiales</taxon>
        <taxon>Comamonadaceae</taxon>
        <taxon>Pulveribacter</taxon>
    </lineage>
</organism>
<dbReference type="InterPro" id="IPR010998">
    <property type="entry name" value="Integrase_recombinase_N"/>
</dbReference>
<dbReference type="InterPro" id="IPR050808">
    <property type="entry name" value="Phage_Integrase"/>
</dbReference>
<sequence>MLTNVEVQRATCPQDQPRARFTDSGGLYLEVSRAGSKRWFWKYRHDNKEKRLALGSFPEVTLKAARAARDDARRVHSKGLDPVQQRRMEKAAARVNSANTYEAVAREFHQLKEREWSAAYAEKWLRMQEANLFPYLGALPVADIAPPLVLDTIRKVERQGKNETAHSLRQYAGQTFRYAIATGRATNDPTAPLKGALQAVLVRHMAAVLTPAEAGQLLRDIAVYNGSPITREALILSALTFQRPGEIRQMEWAELDFGKALWTIPAAKMKRTKQAKINGRPHLVPLSEQAMACLRRLKPLTGQRKYVFPSLLGEGRCMSDNTLNTALRRMGYDNETMTAHGFRAMARTLIVENLNVAPDVIEAQLAHGKSGPLGMAYDRAEFMDQRRKMMTAWANYLDKLREGADVIPLRA</sequence>